<feature type="compositionally biased region" description="Basic and acidic residues" evidence="1">
    <location>
        <begin position="983"/>
        <end position="1004"/>
    </location>
</feature>
<feature type="region of interest" description="Disordered" evidence="1">
    <location>
        <begin position="1146"/>
        <end position="1211"/>
    </location>
</feature>
<feature type="compositionally biased region" description="Polar residues" evidence="1">
    <location>
        <begin position="2091"/>
        <end position="2100"/>
    </location>
</feature>
<feature type="compositionally biased region" description="Acidic residues" evidence="1">
    <location>
        <begin position="967"/>
        <end position="978"/>
    </location>
</feature>
<comment type="caution">
    <text evidence="2">The sequence shown here is derived from an EMBL/GenBank/DDBJ whole genome shotgun (WGS) entry which is preliminary data.</text>
</comment>
<feature type="compositionally biased region" description="Acidic residues" evidence="1">
    <location>
        <begin position="2016"/>
        <end position="2026"/>
    </location>
</feature>
<evidence type="ECO:0000256" key="1">
    <source>
        <dbReference type="SAM" id="MobiDB-lite"/>
    </source>
</evidence>
<gene>
    <name evidence="2" type="ORF">QTG54_001618</name>
</gene>
<feature type="compositionally biased region" description="Polar residues" evidence="1">
    <location>
        <begin position="2108"/>
        <end position="2117"/>
    </location>
</feature>
<feature type="compositionally biased region" description="Basic residues" evidence="1">
    <location>
        <begin position="1411"/>
        <end position="1432"/>
    </location>
</feature>
<feature type="compositionally biased region" description="Polar residues" evidence="1">
    <location>
        <begin position="2427"/>
        <end position="2441"/>
    </location>
</feature>
<accession>A0AAD8YLQ4</accession>
<dbReference type="EMBL" id="JATAAI010000002">
    <property type="protein sequence ID" value="KAK1747655.1"/>
    <property type="molecule type" value="Genomic_DNA"/>
</dbReference>
<feature type="region of interest" description="Disordered" evidence="1">
    <location>
        <begin position="870"/>
        <end position="1133"/>
    </location>
</feature>
<evidence type="ECO:0000313" key="3">
    <source>
        <dbReference type="Proteomes" id="UP001224775"/>
    </source>
</evidence>
<keyword evidence="3" id="KW-1185">Reference proteome</keyword>
<feature type="compositionally biased region" description="Acidic residues" evidence="1">
    <location>
        <begin position="1458"/>
        <end position="1469"/>
    </location>
</feature>
<reference evidence="2" key="1">
    <citation type="submission" date="2023-06" db="EMBL/GenBank/DDBJ databases">
        <title>Survivors Of The Sea: Transcriptome response of Skeletonema marinoi to long-term dormancy.</title>
        <authorList>
            <person name="Pinder M.I.M."/>
            <person name="Kourtchenko O."/>
            <person name="Robertson E.K."/>
            <person name="Larsson T."/>
            <person name="Maumus F."/>
            <person name="Osuna-Cruz C.M."/>
            <person name="Vancaester E."/>
            <person name="Stenow R."/>
            <person name="Vandepoele K."/>
            <person name="Ploug H."/>
            <person name="Bruchert V."/>
            <person name="Godhe A."/>
            <person name="Topel M."/>
        </authorList>
    </citation>
    <scope>NUCLEOTIDE SEQUENCE</scope>
    <source>
        <strain evidence="2">R05AC</strain>
    </source>
</reference>
<feature type="compositionally biased region" description="Acidic residues" evidence="1">
    <location>
        <begin position="1962"/>
        <end position="1977"/>
    </location>
</feature>
<feature type="compositionally biased region" description="Polar residues" evidence="1">
    <location>
        <begin position="1872"/>
        <end position="1883"/>
    </location>
</feature>
<feature type="region of interest" description="Disordered" evidence="1">
    <location>
        <begin position="2531"/>
        <end position="2596"/>
    </location>
</feature>
<feature type="region of interest" description="Disordered" evidence="1">
    <location>
        <begin position="1657"/>
        <end position="1680"/>
    </location>
</feature>
<feature type="region of interest" description="Disordered" evidence="1">
    <location>
        <begin position="1400"/>
        <end position="1547"/>
    </location>
</feature>
<feature type="region of interest" description="Disordered" evidence="1">
    <location>
        <begin position="2182"/>
        <end position="2310"/>
    </location>
</feature>
<feature type="compositionally biased region" description="Acidic residues" evidence="1">
    <location>
        <begin position="1924"/>
        <end position="1933"/>
    </location>
</feature>
<feature type="region of interest" description="Disordered" evidence="1">
    <location>
        <begin position="2363"/>
        <end position="2449"/>
    </location>
</feature>
<evidence type="ECO:0000313" key="2">
    <source>
        <dbReference type="EMBL" id="KAK1747655.1"/>
    </source>
</evidence>
<dbReference type="Proteomes" id="UP001224775">
    <property type="component" value="Unassembled WGS sequence"/>
</dbReference>
<feature type="compositionally biased region" description="Polar residues" evidence="1">
    <location>
        <begin position="2618"/>
        <end position="2630"/>
    </location>
</feature>
<feature type="compositionally biased region" description="Basic and acidic residues" evidence="1">
    <location>
        <begin position="1596"/>
        <end position="1605"/>
    </location>
</feature>
<proteinExistence type="predicted"/>
<feature type="compositionally biased region" description="Polar residues" evidence="1">
    <location>
        <begin position="2130"/>
        <end position="2140"/>
    </location>
</feature>
<feature type="compositionally biased region" description="Low complexity" evidence="1">
    <location>
        <begin position="2579"/>
        <end position="2589"/>
    </location>
</feature>
<feature type="compositionally biased region" description="Low complexity" evidence="1">
    <location>
        <begin position="1185"/>
        <end position="1210"/>
    </location>
</feature>
<feature type="compositionally biased region" description="Acidic residues" evidence="1">
    <location>
        <begin position="1149"/>
        <end position="1159"/>
    </location>
</feature>
<organism evidence="2 3">
    <name type="scientific">Skeletonema marinoi</name>
    <dbReference type="NCBI Taxonomy" id="267567"/>
    <lineage>
        <taxon>Eukaryota</taxon>
        <taxon>Sar</taxon>
        <taxon>Stramenopiles</taxon>
        <taxon>Ochrophyta</taxon>
        <taxon>Bacillariophyta</taxon>
        <taxon>Coscinodiscophyceae</taxon>
        <taxon>Thalassiosirophycidae</taxon>
        <taxon>Thalassiosirales</taxon>
        <taxon>Skeletonemataceae</taxon>
        <taxon>Skeletonema</taxon>
        <taxon>Skeletonema marinoi-dohrnii complex</taxon>
    </lineage>
</organism>
<feature type="region of interest" description="Disordered" evidence="1">
    <location>
        <begin position="1826"/>
        <end position="2144"/>
    </location>
</feature>
<feature type="region of interest" description="Disordered" evidence="1">
    <location>
        <begin position="1596"/>
        <end position="1620"/>
    </location>
</feature>
<feature type="compositionally biased region" description="Polar residues" evidence="1">
    <location>
        <begin position="1906"/>
        <end position="1921"/>
    </location>
</feature>
<feature type="compositionally biased region" description="Polar residues" evidence="1">
    <location>
        <begin position="1118"/>
        <end position="1131"/>
    </location>
</feature>
<protein>
    <submittedName>
        <fullName evidence="2">Uncharacterized protein</fullName>
    </submittedName>
</protein>
<feature type="compositionally biased region" description="Polar residues" evidence="1">
    <location>
        <begin position="2182"/>
        <end position="2209"/>
    </location>
</feature>
<feature type="compositionally biased region" description="Basic and acidic residues" evidence="1">
    <location>
        <begin position="1038"/>
        <end position="1048"/>
    </location>
</feature>
<feature type="compositionally biased region" description="Low complexity" evidence="1">
    <location>
        <begin position="1005"/>
        <end position="1015"/>
    </location>
</feature>
<feature type="compositionally biased region" description="Basic and acidic residues" evidence="1">
    <location>
        <begin position="934"/>
        <end position="943"/>
    </location>
</feature>
<feature type="compositionally biased region" description="Polar residues" evidence="1">
    <location>
        <begin position="1734"/>
        <end position="1752"/>
    </location>
</feature>
<name>A0AAD8YLQ4_9STRA</name>
<feature type="compositionally biased region" description="Polar residues" evidence="1">
    <location>
        <begin position="2373"/>
        <end position="2389"/>
    </location>
</feature>
<feature type="region of interest" description="Disordered" evidence="1">
    <location>
        <begin position="1705"/>
        <end position="1755"/>
    </location>
</feature>
<feature type="region of interest" description="Disordered" evidence="1">
    <location>
        <begin position="2608"/>
        <end position="2638"/>
    </location>
</feature>
<feature type="compositionally biased region" description="Acidic residues" evidence="1">
    <location>
        <begin position="1845"/>
        <end position="1859"/>
    </location>
</feature>
<feature type="compositionally biased region" description="Acidic residues" evidence="1">
    <location>
        <begin position="1049"/>
        <end position="1074"/>
    </location>
</feature>
<feature type="compositionally biased region" description="Basic and acidic residues" evidence="1">
    <location>
        <begin position="1884"/>
        <end position="1905"/>
    </location>
</feature>
<sequence length="2711" mass="297298">MVTIAKAAAVAAALTILPHTSAKLADRGRFEAAKKQRQGGRRIVAQPRKTLPIEGPKYRATRKHNFKEHVSVAAPLYQTDTATTRSGGVRGATEKVVDSPEQFRRQLSSQLTGCCYNYQSYSAMDMCAMYGNDCESGEQPSHDSGDEDCSQAGLSFIGISFSVNTAMGNPYSFQLCDQFPMENLIDRNYDYVMSMDEDGWLVGGGYKSFDYSGKMPYIDSSHTELLRIGSLDPEYGGTSIEQVYDAMDSLSFPPFAVFPEYVKGGGGGGSGDGDNSVPSSDITFIVSVVDSYTDYASYSTYDDFLDNLFDAMDAVGGGACMDDHDTDPHVSMSRGVKFKSLTHQQKYFFQVNLEVAVWQSMYPKGVVIGSKGYASFPPESKSANKMYVGYGNLYFFFDRANITKAFLPNRDLTDKELGYSTIYSSGNAGTYYEETTTIDFDYNKGSGSKDNSDQEYYEHNPYGWNARMAKHDMTDGWDLPPGCEQEGETFLGIPLSQYSDSKLQGTRSFQDQFDFETLLDRNFTYIQKFGTNHGWLVGEEVDNGAGSIVDKDTAHIPLFYTGTLNPDMGGIDLKDLIKVMETIDFGELYIKPAFVFQDDDGSIKLQFEADASSALGYLYNSLCSMLGITWNYESPYNNLGLYSNCAMHAAGDRAKYGCGPDNANTGGFCPQMTLAYRVGFQSEEHAAAYLERSNNYVDYWRSLYPSGVAVGTSEFCTSGGCLALFLQRQDPLMIFSPNLAGSWVEFMGGTVAPTISPAPTFDGGCDDLRNSKLDKCYRQKHVRKASSVAWDALGAVGQLSLFLLFFMASTLTLSIFHARARSRKNDGESYLSFFIRDMRGPGKKRKKKLRKKIGRGTLDQDLLEEDQVDNKIRTVPARPGKLALSHKKKPKRSATPSFDPDATPRASSKPRRRPNSGDRSRSGTAHANVPAADPPKEIKDPRRQLGSNVQDESMDRRDESAETESMVLDDQDESDTDASDSILDEKDTVLDVNLRRVTPDKDESVSSPTTVSSKKLFGGLRGNTSSGNKYGRGRRGVRSIEKEQKMQDEYYEGYDDDDDNMLNHVEEEELDDGELPSLSPLAKGSRFAPLSPPRGRQQPMSQSKNLMVEDSPAALVVASNSGSNRNVTPTSGRDYETLKVAGFWSQLDNGDDDDSDSDDSYTKPNANARAQEEDMPIDEWSQSQSPPRNRAAAAAAAANPNPRTTSPAANSMGLSLVQATSSESTIRTEINNKYDTGGNNGETNANGGADAAAAAGGWNLLEMARCFAADHRLTEQEENDAAEARAQGLDQSYNANARVVSPNNGRDTSFSNGDGTYKSGVTEYEEEEDEGILGNICVQLGNICGLGGDDETTSNNKSRAHDIINKRKQRNGQYEDDEDSVFEDLDGQEDVAIELGYVEPDADIANAVSPQKKKKKKKGWKSFLGIKKKSPPRKTLVTETTRKGDSGESGELSARDDGELEGLVEELENEPVSQSEMAHDSKNTSPEASQDRAVIPMVPAIVRTKPKSKAAGEGPEVEDQNGLTPSGIQYYDTVHDDRNDDDADYDDTNLTKKRSHFIGKPRLSKPHLSSSIASSFAAKVASRLPMVVLTSAPVAEEKTENREAEPAINEESADVDEVSSSKPNAISFDLLQRNKRKNFSKLESDVEFALPAVSAKSDEEDLPSWAQSASRDTETAGAKSKGWIGSIQEAASKNGQVWHPEKGWVNYSEPDEEHHDNDNHSSIGRLHVPHDVSTKSLPPQAQTEVTGFTSPRSIAGTEFDDQSVVTKLTVNTAAESPSILTTSTAPTRRAGHNGGFRWDYEKGWIRIDGTSIDDDEASALTESVFYNEGQDVDRSQPPSELLPVTEEDADEFSDDDEDVFNNVDQPRGVNTMGANEQGVSTRTVDYDEKYGMHKVDSEDGSEKENAPTNKVSESPLMTSGSYDREDDVSEEELVSVQERSNPFLGRIMAAEPEEVPVFSSAIEEEEDFSEEEEDVRGEEEHSSAEEATTQERSNPLLGRIMAAQPEEVPVFSNAVGEEEESSEEEIIREPSGLQANQFIALADETTEIESRYSRDPSGLRASQFNSDQEDPSGKTSAASSSEIPPPIPLTSKKSLNTWLESSEKATPYSLSDTNASHLQEESADAVKSAEASTKADSFNLESFEDGGDVFASTQVVKEKFSDTESDLFQPFESEIKKATFESFESQGSADNDWVSTTLKRQSPVTTSDEVSQKARVWMDSMQKDGETEESSESGSNEPQVNKADPPQNLDPPSANNIDTRIKKRPANSWIKAKDEDDEERDQKEASSLPPVESNVGSLRSKFESKNKSALVGEEENDVIFQSQAMGIRLKRGEDGFVRVVSVTQSALGSSLIEPMTFVVAAGPERKSKEMTSKPVNSSTLPPSQTTGGQSVVEYDLSKTSDGEQVLKSVREYRRHHSPERPGMVSPNRRQYGSPDRNNSPYRSDYDSPDRTIYSEASSVYSEDLPTRDSFFNRIAACATAGAAACAPGGAQQRSSDDGEKTQVPMAHLQFLRTNPTITRVTNAAKNRLNCGRPDTIFEEPNGGPSYDLDRSKSGVSWATGGRPRAGTTDSESRGDDQSRASSVRAVPRSTTGDNTAYLETLAMKSVSSKPFESKREAMSSQPKLRVQSYSSGGGEVGWPEDNQEFTWQKETIDNVSTISAHSAKKKETARQAEMLAAAKVQAMMEDLDHDEDSDAKFNCVVLIVKQRIHVN</sequence>